<protein>
    <recommendedName>
        <fullName evidence="4">Ras modification protein ERF4</fullName>
    </recommendedName>
</protein>
<reference evidence="9" key="1">
    <citation type="submission" date="2022-07" db="EMBL/GenBank/DDBJ databases">
        <title>Phylogenomic reconstructions and comparative analyses of Kickxellomycotina fungi.</title>
        <authorList>
            <person name="Reynolds N.K."/>
            <person name="Stajich J.E."/>
            <person name="Barry K."/>
            <person name="Grigoriev I.V."/>
            <person name="Crous P."/>
            <person name="Smith M.E."/>
        </authorList>
    </citation>
    <scope>NUCLEOTIDE SEQUENCE</scope>
    <source>
        <strain evidence="9">BCRC 34381</strain>
    </source>
</reference>
<dbReference type="EMBL" id="JANBOI010002308">
    <property type="protein sequence ID" value="KAJ1722811.1"/>
    <property type="molecule type" value="Genomic_DNA"/>
</dbReference>
<sequence>MSADGSSEHWSFENLTQSTDSGFPLLGGGDSRKSQNLPLSLVLNNNSFRGGADGPGLPARSLSTGSTRGVHLLRRQVGCRPGSETSDTLSDHLPPLRLYGAQGAHRAHSSMAGSYAPRMPGTEAAPTPVSVPGEASRASAASDRAVFARSRSPEHSLFARGSVSPPPAAYMRQSGEGGRLGISYRPCHSDDQLQGAPPLHLPASPQLSAQRRIRSEELGSRQQSIVALSAGAAHYGADGPPDRRVDPPEQKAYGLPETCDALGHSGGGQWRRARVERDYSQGDARRFAVVVPEQLRGRIDEQRFKRFVRRLNAMMAEAEGATLRNVLEGCLAFATLYISTLILKPRCKRTAERISAFIASENKTLFEPAGLMAIDPLQTAYMFLEVVVL</sequence>
<dbReference type="InterPro" id="IPR019383">
    <property type="entry name" value="Golgin_A_7/ERF4"/>
</dbReference>
<evidence type="ECO:0000256" key="6">
    <source>
        <dbReference type="ARBA" id="ARBA00023136"/>
    </source>
</evidence>
<name>A0A9W7Y0L6_9FUNG</name>
<comment type="caution">
    <text evidence="9">The sequence shown here is derived from an EMBL/GenBank/DDBJ whole genome shotgun (WGS) entry which is preliminary data.</text>
</comment>
<evidence type="ECO:0000256" key="2">
    <source>
        <dbReference type="ARBA" id="ARBA00007732"/>
    </source>
</evidence>
<keyword evidence="6" id="KW-0472">Membrane</keyword>
<accession>A0A9W7Y0L6</accession>
<organism evidence="9 10">
    <name type="scientific">Coemansia biformis</name>
    <dbReference type="NCBI Taxonomy" id="1286918"/>
    <lineage>
        <taxon>Eukaryota</taxon>
        <taxon>Fungi</taxon>
        <taxon>Fungi incertae sedis</taxon>
        <taxon>Zoopagomycota</taxon>
        <taxon>Kickxellomycotina</taxon>
        <taxon>Kickxellomycetes</taxon>
        <taxon>Kickxellales</taxon>
        <taxon>Kickxellaceae</taxon>
        <taxon>Coemansia</taxon>
    </lineage>
</organism>
<evidence type="ECO:0000256" key="7">
    <source>
        <dbReference type="SAM" id="MobiDB-lite"/>
    </source>
</evidence>
<dbReference type="AlphaFoldDB" id="A0A9W7Y0L6"/>
<keyword evidence="10" id="KW-1185">Reference proteome</keyword>
<dbReference type="OrthoDB" id="2190159at2759"/>
<evidence type="ECO:0000256" key="3">
    <source>
        <dbReference type="ARBA" id="ARBA00011396"/>
    </source>
</evidence>
<evidence type="ECO:0000256" key="1">
    <source>
        <dbReference type="ARBA" id="ARBA00004406"/>
    </source>
</evidence>
<dbReference type="Proteomes" id="UP001143981">
    <property type="component" value="Unassembled WGS sequence"/>
</dbReference>
<keyword evidence="5" id="KW-0256">Endoplasmic reticulum</keyword>
<dbReference type="PANTHER" id="PTHR13254:SF0">
    <property type="entry name" value="GOLGIN SUBFAMILY A MEMBER 7_ERF4 DOMAIN-CONTAINING PROTEIN"/>
    <property type="match status" value="1"/>
</dbReference>
<dbReference type="GO" id="GO:0005789">
    <property type="term" value="C:endoplasmic reticulum membrane"/>
    <property type="evidence" value="ECO:0007669"/>
    <property type="project" value="UniProtKB-SubCell"/>
</dbReference>
<comment type="similarity">
    <text evidence="2">Belongs to the ERF4 family.</text>
</comment>
<gene>
    <name evidence="9" type="primary">GOLGA7</name>
    <name evidence="9" type="ORF">LPJ61_005891</name>
</gene>
<dbReference type="InterPro" id="IPR051371">
    <property type="entry name" value="Ras_palmitoyltransferase"/>
</dbReference>
<dbReference type="GO" id="GO:0006612">
    <property type="term" value="P:protein targeting to membrane"/>
    <property type="evidence" value="ECO:0007669"/>
    <property type="project" value="TreeGrafter"/>
</dbReference>
<feature type="compositionally biased region" description="Low complexity" evidence="7">
    <location>
        <begin position="135"/>
        <end position="150"/>
    </location>
</feature>
<proteinExistence type="inferred from homology"/>
<comment type="subcellular location">
    <subcellularLocation>
        <location evidence="1">Endoplasmic reticulum membrane</location>
        <topology evidence="1">Peripheral membrane protein</topology>
    </subcellularLocation>
</comment>
<feature type="domain" description="Golgin subfamily A member 7/ERF4" evidence="8">
    <location>
        <begin position="274"/>
        <end position="385"/>
    </location>
</feature>
<comment type="subunit">
    <text evidence="3">Interacts with ERF2.</text>
</comment>
<dbReference type="GO" id="GO:0002178">
    <property type="term" value="C:palmitoyltransferase complex"/>
    <property type="evidence" value="ECO:0007669"/>
    <property type="project" value="TreeGrafter"/>
</dbReference>
<dbReference type="PANTHER" id="PTHR13254">
    <property type="entry name" value="GOLGI AUTOANTIGEN, GOLGIN SUBFAMILY A, 7"/>
    <property type="match status" value="1"/>
</dbReference>
<evidence type="ECO:0000256" key="4">
    <source>
        <dbReference type="ARBA" id="ARBA00018463"/>
    </source>
</evidence>
<evidence type="ECO:0000256" key="5">
    <source>
        <dbReference type="ARBA" id="ARBA00022824"/>
    </source>
</evidence>
<dbReference type="Pfam" id="PF10256">
    <property type="entry name" value="Erf4"/>
    <property type="match status" value="1"/>
</dbReference>
<evidence type="ECO:0000259" key="8">
    <source>
        <dbReference type="Pfam" id="PF10256"/>
    </source>
</evidence>
<evidence type="ECO:0000313" key="10">
    <source>
        <dbReference type="Proteomes" id="UP001143981"/>
    </source>
</evidence>
<evidence type="ECO:0000313" key="9">
    <source>
        <dbReference type="EMBL" id="KAJ1722811.1"/>
    </source>
</evidence>
<feature type="region of interest" description="Disordered" evidence="7">
    <location>
        <begin position="109"/>
        <end position="203"/>
    </location>
</feature>